<dbReference type="InterPro" id="IPR053832">
    <property type="entry name" value="DUF6924"/>
</dbReference>
<dbReference type="InterPro" id="IPR040964">
    <property type="entry name" value="SBD"/>
</dbReference>
<dbReference type="Proteomes" id="UP000658656">
    <property type="component" value="Unassembled WGS sequence"/>
</dbReference>
<reference evidence="3" key="2">
    <citation type="submission" date="2020-09" db="EMBL/GenBank/DDBJ databases">
        <authorList>
            <person name="Sun Q."/>
            <person name="Zhou Y."/>
        </authorList>
    </citation>
    <scope>NUCLEOTIDE SEQUENCE</scope>
    <source>
        <strain evidence="3">CGMCC 4.7679</strain>
    </source>
</reference>
<evidence type="ECO:0008006" key="5">
    <source>
        <dbReference type="Google" id="ProtNLM"/>
    </source>
</evidence>
<dbReference type="Pfam" id="PF17882">
    <property type="entry name" value="SBD"/>
    <property type="match status" value="1"/>
</dbReference>
<evidence type="ECO:0000313" key="4">
    <source>
        <dbReference type="Proteomes" id="UP000658656"/>
    </source>
</evidence>
<keyword evidence="4" id="KW-1185">Reference proteome</keyword>
<feature type="domain" description="OAA-family lectin sugar binding" evidence="1">
    <location>
        <begin position="8"/>
        <end position="76"/>
    </location>
</feature>
<evidence type="ECO:0000259" key="2">
    <source>
        <dbReference type="Pfam" id="PF21962"/>
    </source>
</evidence>
<dbReference type="AlphaFoldDB" id="A0A8H9MAT0"/>
<comment type="caution">
    <text evidence="3">The sequence shown here is derived from an EMBL/GenBank/DDBJ whole genome shotgun (WGS) entry which is preliminary data.</text>
</comment>
<dbReference type="Pfam" id="PF21962">
    <property type="entry name" value="DUF6924"/>
    <property type="match status" value="1"/>
</dbReference>
<gene>
    <name evidence="3" type="ORF">GCM10017566_25570</name>
</gene>
<name>A0A8H9MAT0_9PSEU</name>
<sequence>MLTFRMFWRTGDETGWRPGHPLLVHLDDGARVAPEHLSWGTADGAQTSLGFSPDLATCYGHRSLPTGAVAEVRGELSGEDEPRGGYEFDTEFEETPGRLRLLVDDGSGEPLRWVAWRDGTGGACSLALRSESPSGSADVTDLVTSVWATADHPEMGEVAANLVDGTHSKWFAPYPRAALEFRLPRPVVVERYVLTSGNDAPDRDPAAWTLRGSADGHRWHALDSRTGQSFPGRHQSRTYRIADPAACDHYRLDITGNNGSPHLQLAAVRFLAGTAGFTGHRQRAGHFPVAYRGLRTPPSAAPADSDPPVWTSAAFEALRSAASTPIVRTDFSDPQAWEAAWSDITAPQGYWDGEVVLGATLVARPEFDGWTAGDLAALLSRTDHDLVFVVDAVTLASPEHPVLVIEVGPDHDRPRTFRATPHALVDVETQLSIANMDWEDFSESTDPDGVLRASFAD</sequence>
<protein>
    <recommendedName>
        <fullName evidence="5">Discoidin domain-containing protein</fullName>
    </recommendedName>
</protein>
<dbReference type="SUPFAM" id="SSF49785">
    <property type="entry name" value="Galactose-binding domain-like"/>
    <property type="match status" value="1"/>
</dbReference>
<reference evidence="3" key="1">
    <citation type="journal article" date="2014" name="Int. J. Syst. Evol. Microbiol.">
        <title>Complete genome sequence of Corynebacterium casei LMG S-19264T (=DSM 44701T), isolated from a smear-ripened cheese.</title>
        <authorList>
            <consortium name="US DOE Joint Genome Institute (JGI-PGF)"/>
            <person name="Walter F."/>
            <person name="Albersmeier A."/>
            <person name="Kalinowski J."/>
            <person name="Ruckert C."/>
        </authorList>
    </citation>
    <scope>NUCLEOTIDE SEQUENCE</scope>
    <source>
        <strain evidence="3">CGMCC 4.7679</strain>
    </source>
</reference>
<organism evidence="3 4">
    <name type="scientific">Amycolatopsis bartoniae</name>
    <dbReference type="NCBI Taxonomy" id="941986"/>
    <lineage>
        <taxon>Bacteria</taxon>
        <taxon>Bacillati</taxon>
        <taxon>Actinomycetota</taxon>
        <taxon>Actinomycetes</taxon>
        <taxon>Pseudonocardiales</taxon>
        <taxon>Pseudonocardiaceae</taxon>
        <taxon>Amycolatopsis</taxon>
    </lineage>
</organism>
<proteinExistence type="predicted"/>
<accession>A0A8H9MAT0</accession>
<dbReference type="InterPro" id="IPR008979">
    <property type="entry name" value="Galactose-bd-like_sf"/>
</dbReference>
<dbReference type="Gene3D" id="2.60.120.260">
    <property type="entry name" value="Galactose-binding domain-like"/>
    <property type="match status" value="1"/>
</dbReference>
<evidence type="ECO:0000313" key="3">
    <source>
        <dbReference type="EMBL" id="GHF51332.1"/>
    </source>
</evidence>
<feature type="domain" description="DUF6924" evidence="2">
    <location>
        <begin position="324"/>
        <end position="453"/>
    </location>
</feature>
<dbReference type="EMBL" id="BNAV01000003">
    <property type="protein sequence ID" value="GHF51332.1"/>
    <property type="molecule type" value="Genomic_DNA"/>
</dbReference>
<evidence type="ECO:0000259" key="1">
    <source>
        <dbReference type="Pfam" id="PF17882"/>
    </source>
</evidence>